<keyword evidence="3 9" id="KW-0812">Transmembrane</keyword>
<dbReference type="Pfam" id="PF03188">
    <property type="entry name" value="Cytochrom_B561"/>
    <property type="match status" value="1"/>
</dbReference>
<evidence type="ECO:0000256" key="7">
    <source>
        <dbReference type="ARBA" id="ARBA00023136"/>
    </source>
</evidence>
<feature type="signal peptide" evidence="10">
    <location>
        <begin position="1"/>
        <end position="23"/>
    </location>
</feature>
<keyword evidence="2" id="KW-0813">Transport</keyword>
<dbReference type="PANTHER" id="PTHR23130">
    <property type="entry name" value="CYTOCHROME B561 AND DOMON DOMAIN-CONTAINING PROTEIN"/>
    <property type="match status" value="1"/>
</dbReference>
<evidence type="ECO:0000259" key="11">
    <source>
        <dbReference type="PROSITE" id="PS50836"/>
    </source>
</evidence>
<dbReference type="GO" id="GO:0016020">
    <property type="term" value="C:membrane"/>
    <property type="evidence" value="ECO:0007669"/>
    <property type="project" value="UniProtKB-SubCell"/>
</dbReference>
<feature type="transmembrane region" description="Helical" evidence="9">
    <location>
        <begin position="345"/>
        <end position="367"/>
    </location>
</feature>
<dbReference type="Pfam" id="PF04526">
    <property type="entry name" value="DUF568"/>
    <property type="match status" value="1"/>
</dbReference>
<dbReference type="PROSITE" id="PS50836">
    <property type="entry name" value="DOMON"/>
    <property type="match status" value="1"/>
</dbReference>
<feature type="transmembrane region" description="Helical" evidence="9">
    <location>
        <begin position="210"/>
        <end position="230"/>
    </location>
</feature>
<evidence type="ECO:0000313" key="15">
    <source>
        <dbReference type="Proteomes" id="UP001152523"/>
    </source>
</evidence>
<feature type="binding site" description="axial binding residue" evidence="8">
    <location>
        <position position="211"/>
    </location>
    <ligand>
        <name>heme b</name>
        <dbReference type="ChEBI" id="CHEBI:60344"/>
        <label>1</label>
    </ligand>
    <ligandPart>
        <name>Fe</name>
        <dbReference type="ChEBI" id="CHEBI:18248"/>
    </ligandPart>
</feature>
<evidence type="ECO:0000256" key="1">
    <source>
        <dbReference type="ARBA" id="ARBA00004370"/>
    </source>
</evidence>
<comment type="subcellular location">
    <subcellularLocation>
        <location evidence="1">Membrane</location>
    </subcellularLocation>
</comment>
<keyword evidence="8" id="KW-0408">Iron</keyword>
<keyword evidence="8" id="KW-0479">Metal-binding</keyword>
<keyword evidence="5" id="KW-0249">Electron transport</keyword>
<evidence type="ECO:0000256" key="3">
    <source>
        <dbReference type="ARBA" id="ARBA00022692"/>
    </source>
</evidence>
<accession>A0AAV0BXV7</accession>
<feature type="domain" description="DOMON" evidence="11">
    <location>
        <begin position="49"/>
        <end position="164"/>
    </location>
</feature>
<dbReference type="CDD" id="cd09629">
    <property type="entry name" value="DOMON_CIL1_like"/>
    <property type="match status" value="1"/>
</dbReference>
<evidence type="ECO:0000256" key="2">
    <source>
        <dbReference type="ARBA" id="ARBA00022448"/>
    </source>
</evidence>
<dbReference type="InterPro" id="IPR005018">
    <property type="entry name" value="DOMON_domain"/>
</dbReference>
<gene>
    <name evidence="14" type="ORF">CEPIT_LOCUS29805</name>
    <name evidence="13" type="ORF">CEPIT_LOCUS367</name>
</gene>
<evidence type="ECO:0000256" key="9">
    <source>
        <dbReference type="SAM" id="Phobius"/>
    </source>
</evidence>
<evidence type="ECO:0000256" key="8">
    <source>
        <dbReference type="PIRSR" id="PIRSR037471-1"/>
    </source>
</evidence>
<keyword evidence="4 10" id="KW-0732">Signal</keyword>
<dbReference type="EMBL" id="CAMAPF010000005">
    <property type="protein sequence ID" value="CAH9052418.1"/>
    <property type="molecule type" value="Genomic_DNA"/>
</dbReference>
<keyword evidence="15" id="KW-1185">Reference proteome</keyword>
<dbReference type="InterPro" id="IPR006593">
    <property type="entry name" value="Cyt_b561/ferric_Rdtase_TM"/>
</dbReference>
<dbReference type="SMART" id="SM00665">
    <property type="entry name" value="B561"/>
    <property type="match status" value="1"/>
</dbReference>
<name>A0AAV0BXV7_9ASTE</name>
<dbReference type="GO" id="GO:0046872">
    <property type="term" value="F:metal ion binding"/>
    <property type="evidence" value="ECO:0007669"/>
    <property type="project" value="UniProtKB-KW"/>
</dbReference>
<keyword evidence="7 9" id="KW-0472">Membrane</keyword>
<evidence type="ECO:0000256" key="5">
    <source>
        <dbReference type="ARBA" id="ARBA00022982"/>
    </source>
</evidence>
<dbReference type="InterPro" id="IPR017214">
    <property type="entry name" value="UCP037471"/>
</dbReference>
<dbReference type="AlphaFoldDB" id="A0AAV0BXV7"/>
<evidence type="ECO:0000259" key="12">
    <source>
        <dbReference type="PROSITE" id="PS50939"/>
    </source>
</evidence>
<comment type="caution">
    <text evidence="13">The sequence shown here is derived from an EMBL/GenBank/DDBJ whole genome shotgun (WGS) entry which is preliminary data.</text>
</comment>
<evidence type="ECO:0000256" key="6">
    <source>
        <dbReference type="ARBA" id="ARBA00022989"/>
    </source>
</evidence>
<dbReference type="PANTHER" id="PTHR23130:SF195">
    <property type="entry name" value="CYTOCHROME B561 AND DOMON DOMAIN-CONTAINING PROTEIN"/>
    <property type="match status" value="1"/>
</dbReference>
<proteinExistence type="predicted"/>
<feature type="binding site" description="axial binding residue" evidence="8">
    <location>
        <position position="317"/>
    </location>
    <ligand>
        <name>heme b</name>
        <dbReference type="ChEBI" id="CHEBI:60344"/>
        <label>1</label>
    </ligand>
    <ligandPart>
        <name>Fe</name>
        <dbReference type="ChEBI" id="CHEBI:18248"/>
    </ligandPart>
</feature>
<feature type="chain" id="PRO_5044713254" description="Cytochrome b561 and DOMON domain-containing protein" evidence="10">
    <location>
        <begin position="24"/>
        <end position="373"/>
    </location>
</feature>
<evidence type="ECO:0000256" key="4">
    <source>
        <dbReference type="ARBA" id="ARBA00022729"/>
    </source>
</evidence>
<sequence>MAPSTLKFFALTALLSIISPSQSQYSKICSLQTFAHNQSFAQCIDLPTLTSFLHWTYNPANCTLSVAFVAVVSPTTDGWISWAINPTGTGMIGAQSLIAFKGSNGAMTVKTYNVSSYALIRESDVWYRVQQATAESYGGVMCLFATVVLPRMSTTAINHVWQVGAVRNGVPAKHDLQPANVNSKGTIDLVIGESNNGKPGGGGRFTWGKIHGMLCAISWGVMIPLGIMIARYMKRINRLEEYIWFQAHRGCQLAACAIGFVGWAIGICLRITSKGVHYNAHLNIGIGIIFLATFQVVFGFQRPKEKHKYKKYWNIAHYVTGWSVLFLGIINVFEGLNILRPPKQWKIAYTCIVALLVLVSLILEAILREMERN</sequence>
<dbReference type="PROSITE" id="PS50939">
    <property type="entry name" value="CYTOCHROME_B561"/>
    <property type="match status" value="1"/>
</dbReference>
<dbReference type="CDD" id="cd08760">
    <property type="entry name" value="Cyt_b561_FRRS1_like"/>
    <property type="match status" value="1"/>
</dbReference>
<feature type="domain" description="Cytochrome b561" evidence="12">
    <location>
        <begin position="175"/>
        <end position="372"/>
    </location>
</feature>
<feature type="transmembrane region" description="Helical" evidence="9">
    <location>
        <begin position="278"/>
        <end position="300"/>
    </location>
</feature>
<reference evidence="13" key="1">
    <citation type="submission" date="2022-07" db="EMBL/GenBank/DDBJ databases">
        <authorList>
            <person name="Macas J."/>
            <person name="Novak P."/>
            <person name="Neumann P."/>
        </authorList>
    </citation>
    <scope>NUCLEOTIDE SEQUENCE</scope>
</reference>
<feature type="binding site" description="axial binding residue" evidence="8">
    <location>
        <position position="248"/>
    </location>
    <ligand>
        <name>heme b</name>
        <dbReference type="ChEBI" id="CHEBI:60344"/>
        <label>1</label>
    </ligand>
    <ligandPart>
        <name>Fe</name>
        <dbReference type="ChEBI" id="CHEBI:18248"/>
    </ligandPart>
</feature>
<dbReference type="Gene3D" id="1.20.120.1770">
    <property type="match status" value="1"/>
</dbReference>
<feature type="binding site" description="axial binding residue" evidence="8">
    <location>
        <position position="281"/>
    </location>
    <ligand>
        <name>heme b</name>
        <dbReference type="ChEBI" id="CHEBI:60344"/>
        <label>1</label>
    </ligand>
    <ligandPart>
        <name>Fe</name>
        <dbReference type="ChEBI" id="CHEBI:18248"/>
    </ligandPart>
</feature>
<organism evidence="13 15">
    <name type="scientific">Cuscuta epithymum</name>
    <dbReference type="NCBI Taxonomy" id="186058"/>
    <lineage>
        <taxon>Eukaryota</taxon>
        <taxon>Viridiplantae</taxon>
        <taxon>Streptophyta</taxon>
        <taxon>Embryophyta</taxon>
        <taxon>Tracheophyta</taxon>
        <taxon>Spermatophyta</taxon>
        <taxon>Magnoliopsida</taxon>
        <taxon>eudicotyledons</taxon>
        <taxon>Gunneridae</taxon>
        <taxon>Pentapetalae</taxon>
        <taxon>asterids</taxon>
        <taxon>lamiids</taxon>
        <taxon>Solanales</taxon>
        <taxon>Convolvulaceae</taxon>
        <taxon>Cuscuteae</taxon>
        <taxon>Cuscuta</taxon>
        <taxon>Cuscuta subgen. Cuscuta</taxon>
    </lineage>
</organism>
<evidence type="ECO:0000313" key="14">
    <source>
        <dbReference type="EMBL" id="CAH9129379.1"/>
    </source>
</evidence>
<feature type="transmembrane region" description="Helical" evidence="9">
    <location>
        <begin position="251"/>
        <end position="272"/>
    </location>
</feature>
<dbReference type="EMBL" id="CAMAPF010000955">
    <property type="protein sequence ID" value="CAH9129379.1"/>
    <property type="molecule type" value="Genomic_DNA"/>
</dbReference>
<dbReference type="PIRSF" id="PIRSF037471">
    <property type="entry name" value="UCP037471"/>
    <property type="match status" value="1"/>
</dbReference>
<feature type="transmembrane region" description="Helical" evidence="9">
    <location>
        <begin position="312"/>
        <end position="333"/>
    </location>
</feature>
<dbReference type="InterPro" id="IPR045265">
    <property type="entry name" value="AIR12_DOMON"/>
</dbReference>
<protein>
    <recommendedName>
        <fullName evidence="16">Cytochrome b561 and DOMON domain-containing protein</fullName>
    </recommendedName>
</protein>
<evidence type="ECO:0008006" key="16">
    <source>
        <dbReference type="Google" id="ProtNLM"/>
    </source>
</evidence>
<evidence type="ECO:0000256" key="10">
    <source>
        <dbReference type="SAM" id="SignalP"/>
    </source>
</evidence>
<evidence type="ECO:0000313" key="13">
    <source>
        <dbReference type="EMBL" id="CAH9052418.1"/>
    </source>
</evidence>
<keyword evidence="6 9" id="KW-1133">Transmembrane helix</keyword>
<dbReference type="Proteomes" id="UP001152523">
    <property type="component" value="Unassembled WGS sequence"/>
</dbReference>